<protein>
    <submittedName>
        <fullName evidence="5">ABC transporter substrate-binding protein</fullName>
    </submittedName>
</protein>
<feature type="signal peptide" evidence="4">
    <location>
        <begin position="1"/>
        <end position="24"/>
    </location>
</feature>
<dbReference type="Gene3D" id="3.40.190.10">
    <property type="entry name" value="Periplasmic binding protein-like II"/>
    <property type="match status" value="2"/>
</dbReference>
<evidence type="ECO:0000256" key="1">
    <source>
        <dbReference type="ARBA" id="ARBA00008520"/>
    </source>
</evidence>
<proteinExistence type="inferred from homology"/>
<comment type="caution">
    <text evidence="5">The sequence shown here is derived from an EMBL/GenBank/DDBJ whole genome shotgun (WGS) entry which is preliminary data.</text>
</comment>
<feature type="chain" id="PRO_5046794402" evidence="4">
    <location>
        <begin position="25"/>
        <end position="428"/>
    </location>
</feature>
<dbReference type="InterPro" id="IPR050490">
    <property type="entry name" value="Bact_solute-bd_prot1"/>
</dbReference>
<evidence type="ECO:0000313" key="5">
    <source>
        <dbReference type="EMBL" id="MFD2706545.1"/>
    </source>
</evidence>
<evidence type="ECO:0000256" key="4">
    <source>
        <dbReference type="SAM" id="SignalP"/>
    </source>
</evidence>
<reference evidence="6" key="1">
    <citation type="journal article" date="2019" name="Int. J. Syst. Evol. Microbiol.">
        <title>The Global Catalogue of Microorganisms (GCM) 10K type strain sequencing project: providing services to taxonomists for standard genome sequencing and annotation.</title>
        <authorList>
            <consortium name="The Broad Institute Genomics Platform"/>
            <consortium name="The Broad Institute Genome Sequencing Center for Infectious Disease"/>
            <person name="Wu L."/>
            <person name="Ma J."/>
        </authorList>
    </citation>
    <scope>NUCLEOTIDE SEQUENCE [LARGE SCALE GENOMIC DNA]</scope>
    <source>
        <strain evidence="6">KCTC 33792</strain>
    </source>
</reference>
<dbReference type="RefSeq" id="WP_380713854.1">
    <property type="nucleotide sequence ID" value="NZ_JBHUML010000005.1"/>
</dbReference>
<dbReference type="InterPro" id="IPR006059">
    <property type="entry name" value="SBP"/>
</dbReference>
<comment type="similarity">
    <text evidence="1">Belongs to the bacterial solute-binding protein 1 family.</text>
</comment>
<dbReference type="CDD" id="cd14750">
    <property type="entry name" value="PBP2_TMBP"/>
    <property type="match status" value="1"/>
</dbReference>
<dbReference type="Proteomes" id="UP001597520">
    <property type="component" value="Unassembled WGS sequence"/>
</dbReference>
<evidence type="ECO:0000256" key="2">
    <source>
        <dbReference type="ARBA" id="ARBA00022448"/>
    </source>
</evidence>
<evidence type="ECO:0000313" key="6">
    <source>
        <dbReference type="Proteomes" id="UP001597520"/>
    </source>
</evidence>
<organism evidence="5 6">
    <name type="scientific">Salibacterium lacus</name>
    <dbReference type="NCBI Taxonomy" id="1898109"/>
    <lineage>
        <taxon>Bacteria</taxon>
        <taxon>Bacillati</taxon>
        <taxon>Bacillota</taxon>
        <taxon>Bacilli</taxon>
        <taxon>Bacillales</taxon>
        <taxon>Bacillaceae</taxon>
    </lineage>
</organism>
<dbReference type="PANTHER" id="PTHR43649:SF34">
    <property type="entry name" value="ABC TRANSPORTER PERIPLASMIC-BINDING PROTEIN YCJN-RELATED"/>
    <property type="match status" value="1"/>
</dbReference>
<evidence type="ECO:0000256" key="3">
    <source>
        <dbReference type="ARBA" id="ARBA00022729"/>
    </source>
</evidence>
<keyword evidence="2" id="KW-0813">Transport</keyword>
<dbReference type="EMBL" id="JBHUML010000005">
    <property type="protein sequence ID" value="MFD2706545.1"/>
    <property type="molecule type" value="Genomic_DNA"/>
</dbReference>
<dbReference type="PROSITE" id="PS51257">
    <property type="entry name" value="PROKAR_LIPOPROTEIN"/>
    <property type="match status" value="1"/>
</dbReference>
<keyword evidence="6" id="KW-1185">Reference proteome</keyword>
<name>A0ABW5T494_9BACI</name>
<accession>A0ABW5T494</accession>
<dbReference type="PANTHER" id="PTHR43649">
    <property type="entry name" value="ARABINOSE-BINDING PROTEIN-RELATED"/>
    <property type="match status" value="1"/>
</dbReference>
<sequence>MRTMKMVVIFLVVVLVAGACSSNAGNDGANEGGENSSDAVTLHMAKLESDPNGMMEEARQRFNEEHDDIQVEYVEMSNNASEMHDQTVTQLTAKSDNLDIVNLDVVWVAEFAEAGWLKPLDELFTEDMQSNYIERQVEAMKYDGNIWAVPWFNDLHPLWYRQDLLEKYDRDVPETYTEAVETAQLIQEEEGMQGFSMHWGRSEQLIVSFTEFLHSKGGSFFDEQGNVTINSPEAVEALQFMVDMIEEYEVVSPSAIGNSTPDDARIPFTQGQSVFHPNWGYVYSVNQADDSPVKDKTWVASNPGFEGGQKANAVGGWNFAIADHTEHAEEAWEVIQWFTTFENQKQVLMGGGQVGTHLDLYEDEEVLEANPYLEEYLTVFDDASTRPTHPQYAQVSDIAQSHIHEALNGDVSPQEALDALASELKELN</sequence>
<keyword evidence="3 4" id="KW-0732">Signal</keyword>
<dbReference type="Pfam" id="PF01547">
    <property type="entry name" value="SBP_bac_1"/>
    <property type="match status" value="1"/>
</dbReference>
<gene>
    <name evidence="5" type="ORF">ACFSUB_13845</name>
</gene>
<dbReference type="SUPFAM" id="SSF53850">
    <property type="entry name" value="Periplasmic binding protein-like II"/>
    <property type="match status" value="1"/>
</dbReference>